<name>A0A2K1QQ42_9PEZI</name>
<dbReference type="InterPro" id="IPR002344">
    <property type="entry name" value="Lupus_La"/>
</dbReference>
<dbReference type="CDD" id="cd12291">
    <property type="entry name" value="RRM1_La"/>
    <property type="match status" value="1"/>
</dbReference>
<dbReference type="PROSITE" id="PS50102">
    <property type="entry name" value="RRM"/>
    <property type="match status" value="1"/>
</dbReference>
<dbReference type="Pfam" id="PF00076">
    <property type="entry name" value="RRM_1"/>
    <property type="match status" value="1"/>
</dbReference>
<dbReference type="InterPro" id="IPR036390">
    <property type="entry name" value="WH_DNA-bd_sf"/>
</dbReference>
<dbReference type="GO" id="GO:0003729">
    <property type="term" value="F:mRNA binding"/>
    <property type="evidence" value="ECO:0007669"/>
    <property type="project" value="TreeGrafter"/>
</dbReference>
<dbReference type="GO" id="GO:1990904">
    <property type="term" value="C:ribonucleoprotein complex"/>
    <property type="evidence" value="ECO:0007669"/>
    <property type="project" value="InterPro"/>
</dbReference>
<feature type="compositionally biased region" description="Basic and acidic residues" evidence="5">
    <location>
        <begin position="15"/>
        <end position="26"/>
    </location>
</feature>
<feature type="region of interest" description="Disordered" evidence="5">
    <location>
        <begin position="1"/>
        <end position="86"/>
    </location>
</feature>
<dbReference type="OrthoDB" id="439993at2759"/>
<organism evidence="8 9">
    <name type="scientific">Sphaceloma murrayae</name>
    <dbReference type="NCBI Taxonomy" id="2082308"/>
    <lineage>
        <taxon>Eukaryota</taxon>
        <taxon>Fungi</taxon>
        <taxon>Dikarya</taxon>
        <taxon>Ascomycota</taxon>
        <taxon>Pezizomycotina</taxon>
        <taxon>Dothideomycetes</taxon>
        <taxon>Dothideomycetidae</taxon>
        <taxon>Myriangiales</taxon>
        <taxon>Elsinoaceae</taxon>
        <taxon>Sphaceloma</taxon>
    </lineage>
</organism>
<dbReference type="Pfam" id="PF05383">
    <property type="entry name" value="La"/>
    <property type="match status" value="1"/>
</dbReference>
<dbReference type="SMART" id="SM00360">
    <property type="entry name" value="RRM"/>
    <property type="match status" value="1"/>
</dbReference>
<dbReference type="InterPro" id="IPR006630">
    <property type="entry name" value="La_HTH"/>
</dbReference>
<dbReference type="InParanoid" id="A0A2K1QQ42"/>
<feature type="compositionally biased region" description="Basic and acidic residues" evidence="5">
    <location>
        <begin position="443"/>
        <end position="469"/>
    </location>
</feature>
<dbReference type="GO" id="GO:0005634">
    <property type="term" value="C:nucleus"/>
    <property type="evidence" value="ECO:0007669"/>
    <property type="project" value="UniProtKB-SubCell"/>
</dbReference>
<feature type="compositionally biased region" description="Basic and acidic residues" evidence="5">
    <location>
        <begin position="356"/>
        <end position="393"/>
    </location>
</feature>
<evidence type="ECO:0008006" key="10">
    <source>
        <dbReference type="Google" id="ProtNLM"/>
    </source>
</evidence>
<dbReference type="STRING" id="2082308.A0A2K1QQ42"/>
<evidence type="ECO:0000256" key="4">
    <source>
        <dbReference type="PROSITE-ProRule" id="PRU00332"/>
    </source>
</evidence>
<feature type="domain" description="HTH La-type RNA-binding" evidence="7">
    <location>
        <begin position="115"/>
        <end position="205"/>
    </location>
</feature>
<keyword evidence="3" id="KW-0539">Nucleus</keyword>
<gene>
    <name evidence="8" type="ORF">CAC42_5004</name>
</gene>
<evidence type="ECO:0000259" key="6">
    <source>
        <dbReference type="PROSITE" id="PS50102"/>
    </source>
</evidence>
<comment type="caution">
    <text evidence="8">The sequence shown here is derived from an EMBL/GenBank/DDBJ whole genome shotgun (WGS) entry which is preliminary data.</text>
</comment>
<dbReference type="InterPro" id="IPR012677">
    <property type="entry name" value="Nucleotide-bd_a/b_plait_sf"/>
</dbReference>
<dbReference type="Gene3D" id="3.30.70.330">
    <property type="match status" value="1"/>
</dbReference>
<dbReference type="GO" id="GO:0006396">
    <property type="term" value="P:RNA processing"/>
    <property type="evidence" value="ECO:0007669"/>
    <property type="project" value="InterPro"/>
</dbReference>
<evidence type="ECO:0000313" key="8">
    <source>
        <dbReference type="EMBL" id="PNS17040.1"/>
    </source>
</evidence>
<reference evidence="8 9" key="1">
    <citation type="submission" date="2017-06" db="EMBL/GenBank/DDBJ databases">
        <title>Draft genome sequence of a variant of Elsinoe murrayae.</title>
        <authorList>
            <person name="Cheng Q."/>
        </authorList>
    </citation>
    <scope>NUCLEOTIDE SEQUENCE [LARGE SCALE GENOMIC DNA]</scope>
    <source>
        <strain evidence="8 9">CQ-2017a</strain>
    </source>
</reference>
<dbReference type="EMBL" id="NKHZ01000055">
    <property type="protein sequence ID" value="PNS17040.1"/>
    <property type="molecule type" value="Genomic_DNA"/>
</dbReference>
<evidence type="ECO:0000313" key="9">
    <source>
        <dbReference type="Proteomes" id="UP000243797"/>
    </source>
</evidence>
<dbReference type="AlphaFoldDB" id="A0A2K1QQ42"/>
<dbReference type="PRINTS" id="PR00302">
    <property type="entry name" value="LUPUSLA"/>
</dbReference>
<dbReference type="InterPro" id="IPR045180">
    <property type="entry name" value="La_dom_prot"/>
</dbReference>
<protein>
    <recommendedName>
        <fullName evidence="10">La</fullName>
    </recommendedName>
</protein>
<evidence type="ECO:0000256" key="3">
    <source>
        <dbReference type="ARBA" id="ARBA00023242"/>
    </source>
</evidence>
<dbReference type="PANTHER" id="PTHR22792">
    <property type="entry name" value="LUPUS LA PROTEIN-RELATED"/>
    <property type="match status" value="1"/>
</dbReference>
<dbReference type="InterPro" id="IPR036388">
    <property type="entry name" value="WH-like_DNA-bd_sf"/>
</dbReference>
<evidence type="ECO:0000256" key="2">
    <source>
        <dbReference type="ARBA" id="ARBA00022884"/>
    </source>
</evidence>
<keyword evidence="9" id="KW-1185">Reference proteome</keyword>
<dbReference type="Proteomes" id="UP000243797">
    <property type="component" value="Unassembled WGS sequence"/>
</dbReference>
<feature type="compositionally biased region" description="Basic and acidic residues" evidence="5">
    <location>
        <begin position="304"/>
        <end position="331"/>
    </location>
</feature>
<evidence type="ECO:0000256" key="1">
    <source>
        <dbReference type="ARBA" id="ARBA00004123"/>
    </source>
</evidence>
<comment type="subcellular location">
    <subcellularLocation>
        <location evidence="1">Nucleus</location>
    </subcellularLocation>
</comment>
<dbReference type="SUPFAM" id="SSF46785">
    <property type="entry name" value="Winged helix' DNA-binding domain"/>
    <property type="match status" value="1"/>
</dbReference>
<dbReference type="PANTHER" id="PTHR22792:SF140">
    <property type="entry name" value="ACHILLES, ISOFORM A"/>
    <property type="match status" value="1"/>
</dbReference>
<accession>A0A2K1QQ42</accession>
<dbReference type="InterPro" id="IPR035979">
    <property type="entry name" value="RBD_domain_sf"/>
</dbReference>
<evidence type="ECO:0000259" key="7">
    <source>
        <dbReference type="PROSITE" id="PS50961"/>
    </source>
</evidence>
<evidence type="ECO:0000256" key="5">
    <source>
        <dbReference type="SAM" id="MobiDB-lite"/>
    </source>
</evidence>
<feature type="compositionally biased region" description="Basic and acidic residues" evidence="5">
    <location>
        <begin position="401"/>
        <end position="434"/>
    </location>
</feature>
<sequence length="475" mass="54183">MSEVGKDPAVPAAEVEVKENGAKEVEAQTAPAAGGDQATIATETAEAKDETQAQDGSKVEKDAEKNGTDEKDEKNAGDKTKDEIDEKIDRYARETKRPFQKKQFRKHFVRSNFENLPETDDPEEIRRQVEFYFSEANLPTDAFLLQSTGGPENRPFPLKQLHTFKRMRRFQPYTAVLEAVKESKMLNVDEQGEITRKTPLSEDYDPDDVEKNKRIYEEKSLARSIYAKGFGSETETTQTDIEEFFAPYGDVSAVRLRRHSDGEFKGTVLVEFSDEATAKSFLELDPKPKWRGDQTLQFQSKAAWVEEKGKQEAARPPRKEYDRRDNKRKFDNGGGGGRGRYNDDRRGGKHSKRGGRRDDRGDGPHSGERRRDRDDKTGADDDWRERRNRDRGQHGKRGDRRRGSNDKSSKRDRDDAEDKREEKSGNRSDNEDQTNKMAKTKKRERDDTDAGAEREAKKVKEDTNTKASDEVSAAA</sequence>
<dbReference type="Gene3D" id="1.10.10.10">
    <property type="entry name" value="Winged helix-like DNA-binding domain superfamily/Winged helix DNA-binding domain"/>
    <property type="match status" value="1"/>
</dbReference>
<feature type="compositionally biased region" description="Basic and acidic residues" evidence="5">
    <location>
        <begin position="45"/>
        <end position="86"/>
    </location>
</feature>
<dbReference type="SMART" id="SM00715">
    <property type="entry name" value="LA"/>
    <property type="match status" value="1"/>
</dbReference>
<dbReference type="SUPFAM" id="SSF54928">
    <property type="entry name" value="RNA-binding domain, RBD"/>
    <property type="match status" value="1"/>
</dbReference>
<keyword evidence="2 4" id="KW-0694">RNA-binding</keyword>
<proteinExistence type="predicted"/>
<feature type="region of interest" description="Disordered" evidence="5">
    <location>
        <begin position="301"/>
        <end position="475"/>
    </location>
</feature>
<dbReference type="InterPro" id="IPR000504">
    <property type="entry name" value="RRM_dom"/>
</dbReference>
<feature type="domain" description="RRM" evidence="6">
    <location>
        <begin position="223"/>
        <end position="310"/>
    </location>
</feature>
<dbReference type="PROSITE" id="PS50961">
    <property type="entry name" value="HTH_LA"/>
    <property type="match status" value="1"/>
</dbReference>